<comment type="caution">
    <text evidence="2">The sequence shown here is derived from an EMBL/GenBank/DDBJ whole genome shotgun (WGS) entry which is preliminary data.</text>
</comment>
<feature type="transmembrane region" description="Helical" evidence="1">
    <location>
        <begin position="117"/>
        <end position="144"/>
    </location>
</feature>
<accession>A0ABQ1RA34</accession>
<reference evidence="3" key="1">
    <citation type="journal article" date="2019" name="Int. J. Syst. Evol. Microbiol.">
        <title>The Global Catalogue of Microorganisms (GCM) 10K type strain sequencing project: providing services to taxonomists for standard genome sequencing and annotation.</title>
        <authorList>
            <consortium name="The Broad Institute Genomics Platform"/>
            <consortium name="The Broad Institute Genome Sequencing Center for Infectious Disease"/>
            <person name="Wu L."/>
            <person name="Ma J."/>
        </authorList>
    </citation>
    <scope>NUCLEOTIDE SEQUENCE [LARGE SCALE GENOMIC DNA]</scope>
    <source>
        <strain evidence="3">CGMCC 1.12923</strain>
    </source>
</reference>
<dbReference type="RefSeq" id="WP_218962373.1">
    <property type="nucleotide sequence ID" value="NZ_BMGJ01000005.1"/>
</dbReference>
<organism evidence="2 3">
    <name type="scientific">Lacimicrobium alkaliphilum</name>
    <dbReference type="NCBI Taxonomy" id="1526571"/>
    <lineage>
        <taxon>Bacteria</taxon>
        <taxon>Pseudomonadati</taxon>
        <taxon>Pseudomonadota</taxon>
        <taxon>Gammaproteobacteria</taxon>
        <taxon>Alteromonadales</taxon>
        <taxon>Alteromonadaceae</taxon>
        <taxon>Lacimicrobium</taxon>
    </lineage>
</organism>
<keyword evidence="3" id="KW-1185">Reference proteome</keyword>
<feature type="transmembrane region" description="Helical" evidence="1">
    <location>
        <begin position="54"/>
        <end position="72"/>
    </location>
</feature>
<sequence length="155" mass="17312">MESSELNRLLAEEYLHLQSVIEEFDSKALTIKAWSVTFSLAALGAAYAAKASSILLVASASALLFWLLEGYWKTFQYAYYQHAGELEAHFAGEKDQAVAMQIGRTWYKRWKAGGGRLLIRIMFWPHVALPHLAATIFGLLLYALHVAGLIPVSRP</sequence>
<dbReference type="Proteomes" id="UP000614272">
    <property type="component" value="Unassembled WGS sequence"/>
</dbReference>
<protein>
    <submittedName>
        <fullName evidence="2">Uncharacterized protein</fullName>
    </submittedName>
</protein>
<gene>
    <name evidence="2" type="ORF">GCM10011357_17630</name>
</gene>
<evidence type="ECO:0000313" key="3">
    <source>
        <dbReference type="Proteomes" id="UP000614272"/>
    </source>
</evidence>
<proteinExistence type="predicted"/>
<dbReference type="EMBL" id="BMGJ01000005">
    <property type="protein sequence ID" value="GGD62801.1"/>
    <property type="molecule type" value="Genomic_DNA"/>
</dbReference>
<evidence type="ECO:0000256" key="1">
    <source>
        <dbReference type="SAM" id="Phobius"/>
    </source>
</evidence>
<keyword evidence="1" id="KW-1133">Transmembrane helix</keyword>
<name>A0ABQ1RA34_9ALTE</name>
<evidence type="ECO:0000313" key="2">
    <source>
        <dbReference type="EMBL" id="GGD62801.1"/>
    </source>
</evidence>
<keyword evidence="1" id="KW-0472">Membrane</keyword>
<keyword evidence="1" id="KW-0812">Transmembrane</keyword>